<gene>
    <name evidence="1" type="ORF">HGA05_11405</name>
</gene>
<protein>
    <submittedName>
        <fullName evidence="1">Uncharacterized protein</fullName>
    </submittedName>
</protein>
<dbReference type="Proteomes" id="UP000563898">
    <property type="component" value="Unassembled WGS sequence"/>
</dbReference>
<evidence type="ECO:0000313" key="1">
    <source>
        <dbReference type="EMBL" id="NKY02182.1"/>
    </source>
</evidence>
<organism evidence="1 2">
    <name type="scientific">Gordonia polyisoprenivorans</name>
    <dbReference type="NCBI Taxonomy" id="84595"/>
    <lineage>
        <taxon>Bacteria</taxon>
        <taxon>Bacillati</taxon>
        <taxon>Actinomycetota</taxon>
        <taxon>Actinomycetes</taxon>
        <taxon>Mycobacteriales</taxon>
        <taxon>Gordoniaceae</taxon>
        <taxon>Gordonia</taxon>
    </lineage>
</organism>
<dbReference type="AlphaFoldDB" id="A0A846WKI4"/>
<comment type="caution">
    <text evidence="1">The sequence shown here is derived from an EMBL/GenBank/DDBJ whole genome shotgun (WGS) entry which is preliminary data.</text>
</comment>
<dbReference type="RefSeq" id="WP_006370193.1">
    <property type="nucleotide sequence ID" value="NZ_JAAXPC010000006.1"/>
</dbReference>
<accession>A0A846WKI4</accession>
<dbReference type="EMBL" id="JAAXPC010000006">
    <property type="protein sequence ID" value="NKY02182.1"/>
    <property type="molecule type" value="Genomic_DNA"/>
</dbReference>
<reference evidence="1 2" key="1">
    <citation type="submission" date="2020-04" db="EMBL/GenBank/DDBJ databases">
        <title>MicrobeNet Type strains.</title>
        <authorList>
            <person name="Nicholson A.C."/>
        </authorList>
    </citation>
    <scope>NUCLEOTIDE SEQUENCE [LARGE SCALE GENOMIC DNA]</scope>
    <source>
        <strain evidence="1 2">ATCC BAA-14</strain>
    </source>
</reference>
<evidence type="ECO:0000313" key="2">
    <source>
        <dbReference type="Proteomes" id="UP000563898"/>
    </source>
</evidence>
<sequence>MLVDETLWQDLPNEVAAAVFAPWPNVVRWGRRRAQETDAPATIDEGWDKFAYIVSCLAQGSRSMSANIRVDGEWRSPDVELPQVVDDVVDEAHAGIGAENFPAAIIVCADRATGTARRTVVTGPAAWRWCVWLSDGRDAYLADLFGEVVAQPDSRWEPLTVEHVVRPGALVRLRTSAVTAEGIEGPIAPSVTPWGNNRYLILDNGPGVAGDIRIWPEGAGNDVQPVRVRVECLEAQEVYPPSHSTGESTQDLVGRWRLQTVEALELDWSEDLAEDANDQWLDGRPDPDSAVRSSTAPIEAPFAVELTIRPDGSFYELADGTDPKIPFWSVEGALEGLGYTFHDFLGTEDGRDYMLDYEESGYPPTARRCDGDTEIVEELVREGATLTRIQNVIVDGMYRYRVILRYTLAS</sequence>
<proteinExistence type="predicted"/>
<name>A0A846WKI4_9ACTN</name>